<dbReference type="OrthoDB" id="2688210at2759"/>
<dbReference type="HOGENOM" id="CLU_052398_3_0_1"/>
<evidence type="ECO:0000313" key="2">
    <source>
        <dbReference type="Proteomes" id="UP000054538"/>
    </source>
</evidence>
<name>A0A0D0E2D9_9AGAM</name>
<evidence type="ECO:0000313" key="1">
    <source>
        <dbReference type="EMBL" id="KIK94734.1"/>
    </source>
</evidence>
<proteinExistence type="predicted"/>
<accession>A0A0D0E2D9</accession>
<reference evidence="1 2" key="1">
    <citation type="submission" date="2014-04" db="EMBL/GenBank/DDBJ databases">
        <authorList>
            <consortium name="DOE Joint Genome Institute"/>
            <person name="Kuo A."/>
            <person name="Kohler A."/>
            <person name="Jargeat P."/>
            <person name="Nagy L.G."/>
            <person name="Floudas D."/>
            <person name="Copeland A."/>
            <person name="Barry K.W."/>
            <person name="Cichocki N."/>
            <person name="Veneault-Fourrey C."/>
            <person name="LaButti K."/>
            <person name="Lindquist E.A."/>
            <person name="Lipzen A."/>
            <person name="Lundell T."/>
            <person name="Morin E."/>
            <person name="Murat C."/>
            <person name="Sun H."/>
            <person name="Tunlid A."/>
            <person name="Henrissat B."/>
            <person name="Grigoriev I.V."/>
            <person name="Hibbett D.S."/>
            <person name="Martin F."/>
            <person name="Nordberg H.P."/>
            <person name="Cantor M.N."/>
            <person name="Hua S.X."/>
        </authorList>
    </citation>
    <scope>NUCLEOTIDE SEQUENCE [LARGE SCALE GENOMIC DNA]</scope>
    <source>
        <strain evidence="1 2">Ve08.2h10</strain>
    </source>
</reference>
<sequence>MAFPLANLNNAIRSDFATEEHADTCQQLINNGIPEAQVSMVLTNLWTQTNEKEKIHWATRLEEEAIAEVEAETCATEEEAQHQKELDKEGTKILQEEHCKNKGNFAPVKHIKPPIKPIILPSQNALQKLKAGNFYELWYFTNNGPNNAEQSGTCA</sequence>
<reference evidence="2" key="2">
    <citation type="submission" date="2015-01" db="EMBL/GenBank/DDBJ databases">
        <title>Evolutionary Origins and Diversification of the Mycorrhizal Mutualists.</title>
        <authorList>
            <consortium name="DOE Joint Genome Institute"/>
            <consortium name="Mycorrhizal Genomics Consortium"/>
            <person name="Kohler A."/>
            <person name="Kuo A."/>
            <person name="Nagy L.G."/>
            <person name="Floudas D."/>
            <person name="Copeland A."/>
            <person name="Barry K.W."/>
            <person name="Cichocki N."/>
            <person name="Veneault-Fourrey C."/>
            <person name="LaButti K."/>
            <person name="Lindquist E.A."/>
            <person name="Lipzen A."/>
            <person name="Lundell T."/>
            <person name="Morin E."/>
            <person name="Murat C."/>
            <person name="Riley R."/>
            <person name="Ohm R."/>
            <person name="Sun H."/>
            <person name="Tunlid A."/>
            <person name="Henrissat B."/>
            <person name="Grigoriev I.V."/>
            <person name="Hibbett D.S."/>
            <person name="Martin F."/>
        </authorList>
    </citation>
    <scope>NUCLEOTIDE SEQUENCE [LARGE SCALE GENOMIC DNA]</scope>
    <source>
        <strain evidence="2">Ve08.2h10</strain>
    </source>
</reference>
<dbReference type="EMBL" id="KN825088">
    <property type="protein sequence ID" value="KIK94734.1"/>
    <property type="molecule type" value="Genomic_DNA"/>
</dbReference>
<keyword evidence="2" id="KW-1185">Reference proteome</keyword>
<dbReference type="AlphaFoldDB" id="A0A0D0E2D9"/>
<organism evidence="1 2">
    <name type="scientific">Paxillus rubicundulus Ve08.2h10</name>
    <dbReference type="NCBI Taxonomy" id="930991"/>
    <lineage>
        <taxon>Eukaryota</taxon>
        <taxon>Fungi</taxon>
        <taxon>Dikarya</taxon>
        <taxon>Basidiomycota</taxon>
        <taxon>Agaricomycotina</taxon>
        <taxon>Agaricomycetes</taxon>
        <taxon>Agaricomycetidae</taxon>
        <taxon>Boletales</taxon>
        <taxon>Paxilineae</taxon>
        <taxon>Paxillaceae</taxon>
        <taxon>Paxillus</taxon>
    </lineage>
</organism>
<protein>
    <submittedName>
        <fullName evidence="1">Uncharacterized protein</fullName>
    </submittedName>
</protein>
<dbReference type="InParanoid" id="A0A0D0E2D9"/>
<dbReference type="Proteomes" id="UP000054538">
    <property type="component" value="Unassembled WGS sequence"/>
</dbReference>
<gene>
    <name evidence="1" type="ORF">PAXRUDRAFT_11877</name>
</gene>